<dbReference type="SUPFAM" id="SSF54534">
    <property type="entry name" value="FKBP-like"/>
    <property type="match status" value="1"/>
</dbReference>
<dbReference type="PROSITE" id="PS50059">
    <property type="entry name" value="FKBP_PPIASE"/>
    <property type="match status" value="1"/>
</dbReference>
<name>A0A9W7LDS0_9STRA</name>
<evidence type="ECO:0000256" key="4">
    <source>
        <dbReference type="ARBA" id="ARBA00023235"/>
    </source>
</evidence>
<keyword evidence="4 5" id="KW-0413">Isomerase</keyword>
<evidence type="ECO:0000256" key="6">
    <source>
        <dbReference type="SAM" id="SignalP"/>
    </source>
</evidence>
<evidence type="ECO:0000259" key="7">
    <source>
        <dbReference type="PROSITE" id="PS50059"/>
    </source>
</evidence>
<dbReference type="Gene3D" id="3.10.50.40">
    <property type="match status" value="1"/>
</dbReference>
<evidence type="ECO:0000256" key="5">
    <source>
        <dbReference type="PROSITE-ProRule" id="PRU00277"/>
    </source>
</evidence>
<dbReference type="Pfam" id="PF00254">
    <property type="entry name" value="FKBP_C"/>
    <property type="match status" value="1"/>
</dbReference>
<evidence type="ECO:0000313" key="9">
    <source>
        <dbReference type="Proteomes" id="UP001165065"/>
    </source>
</evidence>
<dbReference type="OrthoDB" id="77911at2759"/>
<sequence length="186" mass="19330">MQLSSLLVAIIVSSAYGFLPAPVTVKSSVSLRALDSRRAFMVNGASAAFATLAVPSLSFADSGEVEVNKLKNGSGPTPSVGELAAIRFKATVGQTTIDDIFDTAEPLYTRVGSGGLIKGVEMILPQMRVGDRWVLTIPGSLAFGSKGRPASAGKPRIPADATVVFDVEMVGLPGKEPELIELIGDV</sequence>
<evidence type="ECO:0000256" key="3">
    <source>
        <dbReference type="ARBA" id="ARBA00023110"/>
    </source>
</evidence>
<dbReference type="InterPro" id="IPR001179">
    <property type="entry name" value="PPIase_FKBP_dom"/>
</dbReference>
<feature type="domain" description="PPIase FKBP-type" evidence="7">
    <location>
        <begin position="81"/>
        <end position="173"/>
    </location>
</feature>
<dbReference type="PANTHER" id="PTHR43811:SF19">
    <property type="entry name" value="39 KDA FK506-BINDING NUCLEAR PROTEIN"/>
    <property type="match status" value="1"/>
</dbReference>
<dbReference type="InterPro" id="IPR046357">
    <property type="entry name" value="PPIase_dom_sf"/>
</dbReference>
<dbReference type="PANTHER" id="PTHR43811">
    <property type="entry name" value="FKBP-TYPE PEPTIDYL-PROLYL CIS-TRANS ISOMERASE FKPA"/>
    <property type="match status" value="1"/>
</dbReference>
<feature type="signal peptide" evidence="6">
    <location>
        <begin position="1"/>
        <end position="17"/>
    </location>
</feature>
<evidence type="ECO:0000256" key="1">
    <source>
        <dbReference type="ARBA" id="ARBA00000971"/>
    </source>
</evidence>
<gene>
    <name evidence="8" type="ORF">TrCOL_g322</name>
</gene>
<dbReference type="EMBL" id="BRYA01000290">
    <property type="protein sequence ID" value="GMI46273.1"/>
    <property type="molecule type" value="Genomic_DNA"/>
</dbReference>
<comment type="catalytic activity">
    <reaction evidence="1 5">
        <text>[protein]-peptidylproline (omega=180) = [protein]-peptidylproline (omega=0)</text>
        <dbReference type="Rhea" id="RHEA:16237"/>
        <dbReference type="Rhea" id="RHEA-COMP:10747"/>
        <dbReference type="Rhea" id="RHEA-COMP:10748"/>
        <dbReference type="ChEBI" id="CHEBI:83833"/>
        <dbReference type="ChEBI" id="CHEBI:83834"/>
        <dbReference type="EC" id="5.2.1.8"/>
    </reaction>
</comment>
<keyword evidence="9" id="KW-1185">Reference proteome</keyword>
<dbReference type="Proteomes" id="UP001165065">
    <property type="component" value="Unassembled WGS sequence"/>
</dbReference>
<reference evidence="9" key="1">
    <citation type="journal article" date="2023" name="Commun. Biol.">
        <title>Genome analysis of Parmales, the sister group of diatoms, reveals the evolutionary specialization of diatoms from phago-mixotrophs to photoautotrophs.</title>
        <authorList>
            <person name="Ban H."/>
            <person name="Sato S."/>
            <person name="Yoshikawa S."/>
            <person name="Yamada K."/>
            <person name="Nakamura Y."/>
            <person name="Ichinomiya M."/>
            <person name="Sato N."/>
            <person name="Blanc-Mathieu R."/>
            <person name="Endo H."/>
            <person name="Kuwata A."/>
            <person name="Ogata H."/>
        </authorList>
    </citation>
    <scope>NUCLEOTIDE SEQUENCE [LARGE SCALE GENOMIC DNA]</scope>
</reference>
<accession>A0A9W7LDS0</accession>
<keyword evidence="3 5" id="KW-0697">Rotamase</keyword>
<feature type="chain" id="PRO_5040868253" description="peptidylprolyl isomerase" evidence="6">
    <location>
        <begin position="18"/>
        <end position="186"/>
    </location>
</feature>
<protein>
    <recommendedName>
        <fullName evidence="2 5">peptidylprolyl isomerase</fullName>
        <ecNumber evidence="2 5">5.2.1.8</ecNumber>
    </recommendedName>
</protein>
<evidence type="ECO:0000313" key="8">
    <source>
        <dbReference type="EMBL" id="GMI46273.1"/>
    </source>
</evidence>
<organism evidence="8 9">
    <name type="scientific">Triparma columacea</name>
    <dbReference type="NCBI Taxonomy" id="722753"/>
    <lineage>
        <taxon>Eukaryota</taxon>
        <taxon>Sar</taxon>
        <taxon>Stramenopiles</taxon>
        <taxon>Ochrophyta</taxon>
        <taxon>Bolidophyceae</taxon>
        <taxon>Parmales</taxon>
        <taxon>Triparmaceae</taxon>
        <taxon>Triparma</taxon>
    </lineage>
</organism>
<dbReference type="GO" id="GO:0003755">
    <property type="term" value="F:peptidyl-prolyl cis-trans isomerase activity"/>
    <property type="evidence" value="ECO:0007669"/>
    <property type="project" value="UniProtKB-KW"/>
</dbReference>
<evidence type="ECO:0000256" key="2">
    <source>
        <dbReference type="ARBA" id="ARBA00013194"/>
    </source>
</evidence>
<dbReference type="AlphaFoldDB" id="A0A9W7LDS0"/>
<keyword evidence="6" id="KW-0732">Signal</keyword>
<dbReference type="EC" id="5.2.1.8" evidence="2 5"/>
<proteinExistence type="predicted"/>
<comment type="caution">
    <text evidence="8">The sequence shown here is derived from an EMBL/GenBank/DDBJ whole genome shotgun (WGS) entry which is preliminary data.</text>
</comment>